<dbReference type="InterPro" id="IPR004111">
    <property type="entry name" value="Repressor_TetR_C"/>
</dbReference>
<reference evidence="7 8" key="1">
    <citation type="submission" date="2018-05" db="EMBL/GenBank/DDBJ databases">
        <title>Evolution of GPA BGCs.</title>
        <authorList>
            <person name="Waglechner N."/>
            <person name="Wright G.D."/>
        </authorList>
    </citation>
    <scope>NUCLEOTIDE SEQUENCE [LARGE SCALE GENOMIC DNA]</scope>
    <source>
        <strain evidence="7 8">A82846</strain>
    </source>
</reference>
<dbReference type="PRINTS" id="PR00400">
    <property type="entry name" value="TETREPRESSOR"/>
</dbReference>
<dbReference type="Pfam" id="PF00440">
    <property type="entry name" value="TetR_N"/>
    <property type="match status" value="1"/>
</dbReference>
<dbReference type="Proteomes" id="UP000287547">
    <property type="component" value="Unassembled WGS sequence"/>
</dbReference>
<dbReference type="SUPFAM" id="SSF48498">
    <property type="entry name" value="Tetracyclin repressor-like, C-terminal domain"/>
    <property type="match status" value="1"/>
</dbReference>
<dbReference type="InterPro" id="IPR009057">
    <property type="entry name" value="Homeodomain-like_sf"/>
</dbReference>
<keyword evidence="1" id="KW-0678">Repressor</keyword>
<dbReference type="Gene3D" id="1.10.10.60">
    <property type="entry name" value="Homeodomain-like"/>
    <property type="match status" value="1"/>
</dbReference>
<evidence type="ECO:0000256" key="1">
    <source>
        <dbReference type="ARBA" id="ARBA00022491"/>
    </source>
</evidence>
<dbReference type="PANTHER" id="PTHR30055:SF151">
    <property type="entry name" value="TRANSCRIPTIONAL REGULATORY PROTEIN"/>
    <property type="match status" value="1"/>
</dbReference>
<proteinExistence type="predicted"/>
<keyword evidence="3 5" id="KW-0238">DNA-binding</keyword>
<organism evidence="7 8">
    <name type="scientific">Kibdelosporangium aridum</name>
    <dbReference type="NCBI Taxonomy" id="2030"/>
    <lineage>
        <taxon>Bacteria</taxon>
        <taxon>Bacillati</taxon>
        <taxon>Actinomycetota</taxon>
        <taxon>Actinomycetes</taxon>
        <taxon>Pseudonocardiales</taxon>
        <taxon>Pseudonocardiaceae</taxon>
        <taxon>Kibdelosporangium</taxon>
    </lineage>
</organism>
<evidence type="ECO:0000313" key="8">
    <source>
        <dbReference type="Proteomes" id="UP000287547"/>
    </source>
</evidence>
<keyword evidence="4" id="KW-0804">Transcription</keyword>
<keyword evidence="2" id="KW-0805">Transcription regulation</keyword>
<evidence type="ECO:0000256" key="3">
    <source>
        <dbReference type="ARBA" id="ARBA00023125"/>
    </source>
</evidence>
<dbReference type="PROSITE" id="PS50977">
    <property type="entry name" value="HTH_TETR_2"/>
    <property type="match status" value="1"/>
</dbReference>
<dbReference type="InterPro" id="IPR001647">
    <property type="entry name" value="HTH_TetR"/>
</dbReference>
<feature type="domain" description="HTH tetR-type" evidence="6">
    <location>
        <begin position="54"/>
        <end position="114"/>
    </location>
</feature>
<dbReference type="OrthoDB" id="4427109at2"/>
<evidence type="ECO:0000259" key="6">
    <source>
        <dbReference type="PROSITE" id="PS50977"/>
    </source>
</evidence>
<gene>
    <name evidence="7" type="ORF">DMH04_10915</name>
</gene>
<evidence type="ECO:0000256" key="4">
    <source>
        <dbReference type="ARBA" id="ARBA00023163"/>
    </source>
</evidence>
<dbReference type="GO" id="GO:0045892">
    <property type="term" value="P:negative regulation of DNA-templated transcription"/>
    <property type="evidence" value="ECO:0007669"/>
    <property type="project" value="InterPro"/>
</dbReference>
<name>A0A428ZHT2_KIBAR</name>
<dbReference type="InterPro" id="IPR050109">
    <property type="entry name" value="HTH-type_TetR-like_transc_reg"/>
</dbReference>
<dbReference type="Pfam" id="PF02909">
    <property type="entry name" value="TetR_C_1"/>
    <property type="match status" value="1"/>
</dbReference>
<dbReference type="InterPro" id="IPR036271">
    <property type="entry name" value="Tet_transcr_reg_TetR-rel_C_sf"/>
</dbReference>
<comment type="caution">
    <text evidence="7">The sequence shown here is derived from an EMBL/GenBank/DDBJ whole genome shotgun (WGS) entry which is preliminary data.</text>
</comment>
<feature type="DNA-binding region" description="H-T-H motif" evidence="5">
    <location>
        <begin position="77"/>
        <end position="96"/>
    </location>
</feature>
<dbReference type="InterPro" id="IPR003012">
    <property type="entry name" value="Tet_transcr_reg_TetR"/>
</dbReference>
<accession>A0A428ZHT2</accession>
<evidence type="ECO:0000256" key="5">
    <source>
        <dbReference type="PROSITE-ProRule" id="PRU00335"/>
    </source>
</evidence>
<dbReference type="Gene3D" id="1.10.357.10">
    <property type="entry name" value="Tetracycline Repressor, domain 2"/>
    <property type="match status" value="1"/>
</dbReference>
<dbReference type="EMBL" id="QHKI01000006">
    <property type="protein sequence ID" value="RSM87520.1"/>
    <property type="molecule type" value="Genomic_DNA"/>
</dbReference>
<dbReference type="SUPFAM" id="SSF46689">
    <property type="entry name" value="Homeodomain-like"/>
    <property type="match status" value="1"/>
</dbReference>
<dbReference type="PRINTS" id="PR00455">
    <property type="entry name" value="HTHTETR"/>
</dbReference>
<protein>
    <submittedName>
        <fullName evidence="7">TetR family transcriptional regulator</fullName>
    </submittedName>
</protein>
<dbReference type="GO" id="GO:0046677">
    <property type="term" value="P:response to antibiotic"/>
    <property type="evidence" value="ECO:0007669"/>
    <property type="project" value="InterPro"/>
</dbReference>
<dbReference type="PANTHER" id="PTHR30055">
    <property type="entry name" value="HTH-TYPE TRANSCRIPTIONAL REGULATOR RUTR"/>
    <property type="match status" value="1"/>
</dbReference>
<evidence type="ECO:0000313" key="7">
    <source>
        <dbReference type="EMBL" id="RSM87520.1"/>
    </source>
</evidence>
<evidence type="ECO:0000256" key="2">
    <source>
        <dbReference type="ARBA" id="ARBA00023015"/>
    </source>
</evidence>
<sequence>MGFLVFCGRSAGHLPDIYMDQRSISSMERCSRVCQNEAMPRTRGRAPSGGRADALSREMIVSAAVMLLDEHGERGLTFRLLAKQLNTGPGALYWHVANKDELVALAADQVLGHAFAAAPRLEDDASAGLRALAIAVFDALDRHPWAASHVTAPATLANALRLLDRIGTLVARTGLPTERHFAVSTAISYYITGVSAQIITPHTNLGATTSRDAYLTQTADRWEELDPADYPFLTRTTTDLRDHHDRDQFITGLDLLLDGLNKTADPRTPT</sequence>
<dbReference type="GO" id="GO:0003700">
    <property type="term" value="F:DNA-binding transcription factor activity"/>
    <property type="evidence" value="ECO:0007669"/>
    <property type="project" value="TreeGrafter"/>
</dbReference>
<dbReference type="GO" id="GO:0000976">
    <property type="term" value="F:transcription cis-regulatory region binding"/>
    <property type="evidence" value="ECO:0007669"/>
    <property type="project" value="TreeGrafter"/>
</dbReference>
<dbReference type="AlphaFoldDB" id="A0A428ZHT2"/>